<protein>
    <submittedName>
        <fullName evidence="2">Uncharacterized protein</fullName>
    </submittedName>
</protein>
<dbReference type="EMBL" id="JAQQDR010000020">
    <property type="protein sequence ID" value="MFM0243139.1"/>
    <property type="molecule type" value="Genomic_DNA"/>
</dbReference>
<gene>
    <name evidence="2" type="ORF">PQR03_33845</name>
</gene>
<reference evidence="2 3" key="1">
    <citation type="journal article" date="2024" name="Chem. Sci.">
        <title>Discovery of megapolipeptins by genome mining of a Burkholderiales bacteria collection.</title>
        <authorList>
            <person name="Paulo B.S."/>
            <person name="Recchia M.J.J."/>
            <person name="Lee S."/>
            <person name="Fergusson C.H."/>
            <person name="Romanowski S.B."/>
            <person name="Hernandez A."/>
            <person name="Krull N."/>
            <person name="Liu D.Y."/>
            <person name="Cavanagh H."/>
            <person name="Bos A."/>
            <person name="Gray C.A."/>
            <person name="Murphy B.T."/>
            <person name="Linington R.G."/>
            <person name="Eustaquio A.S."/>
        </authorList>
    </citation>
    <scope>NUCLEOTIDE SEQUENCE [LARGE SCALE GENOMIC DNA]</scope>
    <source>
        <strain evidence="2 3">RL17-351-BIE-A</strain>
    </source>
</reference>
<evidence type="ECO:0000256" key="1">
    <source>
        <dbReference type="SAM" id="MobiDB-lite"/>
    </source>
</evidence>
<name>A0ABW9BR95_9BURK</name>
<proteinExistence type="predicted"/>
<feature type="compositionally biased region" description="Polar residues" evidence="1">
    <location>
        <begin position="71"/>
        <end position="81"/>
    </location>
</feature>
<evidence type="ECO:0000313" key="2">
    <source>
        <dbReference type="EMBL" id="MFM0243139.1"/>
    </source>
</evidence>
<feature type="region of interest" description="Disordered" evidence="1">
    <location>
        <begin position="59"/>
        <end position="83"/>
    </location>
</feature>
<organism evidence="2 3">
    <name type="scientific">Paraburkholderia phytofirmans</name>
    <dbReference type="NCBI Taxonomy" id="261302"/>
    <lineage>
        <taxon>Bacteria</taxon>
        <taxon>Pseudomonadati</taxon>
        <taxon>Pseudomonadota</taxon>
        <taxon>Betaproteobacteria</taxon>
        <taxon>Burkholderiales</taxon>
        <taxon>Burkholderiaceae</taxon>
        <taxon>Paraburkholderia</taxon>
    </lineage>
</organism>
<sequence length="146" mass="15981">MDRHELLPAMAHFHHAHAAALPIEHFVGGLTQHFFGHGRRAGGEIKDAHREILEAGAKKEERAKIGEAGSRASNRGDTNNAVLPARFSDADSDHFAPEKDNGRLRACADGHYRIVIAKPPNPARHSAYEARLRGGGWRDVSAAFRP</sequence>
<keyword evidence="3" id="KW-1185">Reference proteome</keyword>
<dbReference type="RefSeq" id="WP_408264455.1">
    <property type="nucleotide sequence ID" value="NZ_JAQQCK010000023.1"/>
</dbReference>
<dbReference type="Proteomes" id="UP001629274">
    <property type="component" value="Unassembled WGS sequence"/>
</dbReference>
<evidence type="ECO:0000313" key="3">
    <source>
        <dbReference type="Proteomes" id="UP001629274"/>
    </source>
</evidence>
<comment type="caution">
    <text evidence="2">The sequence shown here is derived from an EMBL/GenBank/DDBJ whole genome shotgun (WGS) entry which is preliminary data.</text>
</comment>
<accession>A0ABW9BR95</accession>